<evidence type="ECO:0000313" key="2">
    <source>
        <dbReference type="Proteomes" id="UP000225889"/>
    </source>
</evidence>
<reference evidence="1 2" key="1">
    <citation type="submission" date="2017-10" db="EMBL/GenBank/DDBJ databases">
        <title>Resolving the taxonomy of Roseburia spp., Eubacterium rectale and Agathobacter spp. through phylogenomic analysis.</title>
        <authorList>
            <person name="Sheridan P.O."/>
            <person name="Walker A.W."/>
            <person name="Duncan S.H."/>
            <person name="Scott K.P."/>
            <person name="Toole P.W.O."/>
            <person name="Luis P."/>
            <person name="Flint H.J."/>
        </authorList>
    </citation>
    <scope>NUCLEOTIDE SEQUENCE [LARGE SCALE GENOMIC DNA]</scope>
    <source>
        <strain evidence="1 2">JK626</strain>
    </source>
</reference>
<evidence type="ECO:0008006" key="3">
    <source>
        <dbReference type="Google" id="ProtNLM"/>
    </source>
</evidence>
<dbReference type="RefSeq" id="WP_099391795.1">
    <property type="nucleotide sequence ID" value="NZ_PDYF01000011.1"/>
</dbReference>
<protein>
    <recommendedName>
        <fullName evidence="3">Condensation domain-containing protein</fullName>
    </recommendedName>
</protein>
<proteinExistence type="predicted"/>
<dbReference type="EMBL" id="PDYF01000011">
    <property type="protein sequence ID" value="PHU34929.1"/>
    <property type="molecule type" value="Genomic_DNA"/>
</dbReference>
<dbReference type="Proteomes" id="UP000225889">
    <property type="component" value="Unassembled WGS sequence"/>
</dbReference>
<reference evidence="1 2" key="2">
    <citation type="submission" date="2017-10" db="EMBL/GenBank/DDBJ databases">
        <authorList>
            <person name="Banno H."/>
            <person name="Chua N.-H."/>
        </authorList>
    </citation>
    <scope>NUCLEOTIDE SEQUENCE [LARGE SCALE GENOMIC DNA]</scope>
    <source>
        <strain evidence="1 2">JK626</strain>
    </source>
</reference>
<evidence type="ECO:0000313" key="1">
    <source>
        <dbReference type="EMBL" id="PHU34929.1"/>
    </source>
</evidence>
<name>A0A2G3DV73_9FIRM</name>
<sequence length="434" mass="49257">MKLGASDKFFYYVLSGRSTIDIICDMYFKQEFDLSVMKKCADEALEYIPEFNRKINVNNGKLEASEGSGDVAFLPYDSKRIVHFGSDETNGLLFYFSYKDKFLKYSGFHGVSDGAGTVSYIKTVLYLYMQKIGMDISDEDLAYYTKNIRTIKPNPMMLDNDVFYMPYEKYGDSSVNPIFKASNLNAFSIPEKPYDNSCKYTHICKAKISLEKFNESRKKSGVSLLPYVSDIVSMAIHKHFDKGNSPIILMSGVDQRPMLKADTFVNCSDSIFLSMTNDMFKEDEKTRCFQIKQNMKEQLEADLHIKLAGDRAELVESFEADPNGVVAIADKLANIPSADNFNPMTMVITNMADITMGNAVDDLFEDFLIYDAARANYAIFCSFGDYMHLIVGNQNDSSKIIESIVSELCDRGLDAEIYSDEHYYSDVFDFDLID</sequence>
<gene>
    <name evidence="1" type="ORF">CSX01_06220</name>
</gene>
<comment type="caution">
    <text evidence="1">The sequence shown here is derived from an EMBL/GenBank/DDBJ whole genome shotgun (WGS) entry which is preliminary data.</text>
</comment>
<dbReference type="AlphaFoldDB" id="A0A2G3DV73"/>
<organism evidence="1 2">
    <name type="scientific">Pseudobutyrivibrio ruminis</name>
    <dbReference type="NCBI Taxonomy" id="46206"/>
    <lineage>
        <taxon>Bacteria</taxon>
        <taxon>Bacillati</taxon>
        <taxon>Bacillota</taxon>
        <taxon>Clostridia</taxon>
        <taxon>Lachnospirales</taxon>
        <taxon>Lachnospiraceae</taxon>
        <taxon>Pseudobutyrivibrio</taxon>
    </lineage>
</organism>
<accession>A0A2G3DV73</accession>